<dbReference type="AlphaFoldDB" id="A0A1P8MU89"/>
<dbReference type="RefSeq" id="WP_076627452.1">
    <property type="nucleotide sequence ID" value="NZ_CP019312.1"/>
</dbReference>
<feature type="signal peptide" evidence="1">
    <location>
        <begin position="1"/>
        <end position="24"/>
    </location>
</feature>
<evidence type="ECO:0000256" key="1">
    <source>
        <dbReference type="SAM" id="SignalP"/>
    </source>
</evidence>
<gene>
    <name evidence="2" type="ORF">BWR18_07765</name>
</gene>
<evidence type="ECO:0000313" key="3">
    <source>
        <dbReference type="Proteomes" id="UP000186336"/>
    </source>
</evidence>
<evidence type="ECO:0000313" key="2">
    <source>
        <dbReference type="EMBL" id="APX11591.1"/>
    </source>
</evidence>
<dbReference type="EMBL" id="CP019312">
    <property type="protein sequence ID" value="APX11591.1"/>
    <property type="molecule type" value="Genomic_DNA"/>
</dbReference>
<dbReference type="Proteomes" id="UP000186336">
    <property type="component" value="Chromosome"/>
</dbReference>
<dbReference type="OrthoDB" id="7274329at2"/>
<keyword evidence="1" id="KW-0732">Signal</keyword>
<dbReference type="STRING" id="299262.BWR18_07765"/>
<evidence type="ECO:0008006" key="4">
    <source>
        <dbReference type="Google" id="ProtNLM"/>
    </source>
</evidence>
<dbReference type="PROSITE" id="PS51257">
    <property type="entry name" value="PROKAR_LIPOPROTEIN"/>
    <property type="match status" value="1"/>
</dbReference>
<sequence>MRILLTLVLPLALSGCLPLSTYYAEGVSFAQFERDDTNCDVRALRDAPVANQVRQGAPRYVPRRVCNAYGECYTRGGYWVPGEVYTVDVNADLRKRVKGQCMGDLGYRPVEIPACPQGVAQSAPPGPSATLPRLNARSCAIRTGDGRFRVVTQG</sequence>
<accession>A0A1P8MU89</accession>
<organism evidence="2 3">
    <name type="scientific">Tateyamaria omphalii</name>
    <dbReference type="NCBI Taxonomy" id="299262"/>
    <lineage>
        <taxon>Bacteria</taxon>
        <taxon>Pseudomonadati</taxon>
        <taxon>Pseudomonadota</taxon>
        <taxon>Alphaproteobacteria</taxon>
        <taxon>Rhodobacterales</taxon>
        <taxon>Roseobacteraceae</taxon>
        <taxon>Tateyamaria</taxon>
    </lineage>
</organism>
<keyword evidence="3" id="KW-1185">Reference proteome</keyword>
<proteinExistence type="predicted"/>
<name>A0A1P8MU89_9RHOB</name>
<feature type="chain" id="PRO_5013066180" description="Lipoprotein" evidence="1">
    <location>
        <begin position="25"/>
        <end position="154"/>
    </location>
</feature>
<reference evidence="2 3" key="1">
    <citation type="submission" date="2017-01" db="EMBL/GenBank/DDBJ databases">
        <title>Complete genome of Tateyamaria omphalii DOK1-4 isolated from seawater in Dokdo.</title>
        <authorList>
            <person name="Kim J.H."/>
            <person name="Chi W.-J."/>
        </authorList>
    </citation>
    <scope>NUCLEOTIDE SEQUENCE [LARGE SCALE GENOMIC DNA]</scope>
    <source>
        <strain evidence="2 3">DOK1-4</strain>
    </source>
</reference>
<protein>
    <recommendedName>
        <fullName evidence="4">Lipoprotein</fullName>
    </recommendedName>
</protein>
<dbReference type="KEGG" id="tom:BWR18_07765"/>